<evidence type="ECO:0000256" key="2">
    <source>
        <dbReference type="ARBA" id="ARBA00012755"/>
    </source>
</evidence>
<dbReference type="InterPro" id="IPR017853">
    <property type="entry name" value="GH"/>
</dbReference>
<dbReference type="Proteomes" id="UP000256645">
    <property type="component" value="Unassembled WGS sequence"/>
</dbReference>
<name>A0A3D8QU06_9HELO</name>
<dbReference type="InterPro" id="IPR002252">
    <property type="entry name" value="Glyco_hydro_36"/>
</dbReference>
<dbReference type="InterPro" id="IPR038417">
    <property type="entry name" value="Alpga-gal_N_sf"/>
</dbReference>
<evidence type="ECO:0000313" key="5">
    <source>
        <dbReference type="EMBL" id="RDW65140.1"/>
    </source>
</evidence>
<evidence type="ECO:0000256" key="3">
    <source>
        <dbReference type="ARBA" id="ARBA00022801"/>
    </source>
</evidence>
<dbReference type="Gene3D" id="3.20.20.70">
    <property type="entry name" value="Aldolase class I"/>
    <property type="match status" value="1"/>
</dbReference>
<dbReference type="InterPro" id="IPR050985">
    <property type="entry name" value="Alpha-glycosidase_related"/>
</dbReference>
<accession>A0A3D8QU06</accession>
<dbReference type="CDD" id="cd14791">
    <property type="entry name" value="GH36"/>
    <property type="match status" value="1"/>
</dbReference>
<dbReference type="PRINTS" id="PR00743">
    <property type="entry name" value="GLHYDRLASE36"/>
</dbReference>
<protein>
    <recommendedName>
        <fullName evidence="2">alpha-galactosidase</fullName>
        <ecNumber evidence="2">3.2.1.22</ecNumber>
    </recommendedName>
</protein>
<proteinExistence type="predicted"/>
<evidence type="ECO:0000313" key="6">
    <source>
        <dbReference type="Proteomes" id="UP000256645"/>
    </source>
</evidence>
<dbReference type="Pfam" id="PF02065">
    <property type="entry name" value="Melibiase"/>
    <property type="match status" value="1"/>
</dbReference>
<dbReference type="InterPro" id="IPR013785">
    <property type="entry name" value="Aldolase_TIM"/>
</dbReference>
<dbReference type="EC" id="3.2.1.22" evidence="2"/>
<dbReference type="STRING" id="1849047.A0A3D8QU06"/>
<dbReference type="SUPFAM" id="SSF51445">
    <property type="entry name" value="(Trans)glycosidases"/>
    <property type="match status" value="1"/>
</dbReference>
<dbReference type="PANTHER" id="PTHR43053:SF3">
    <property type="entry name" value="ALPHA-GALACTOSIDASE C-RELATED"/>
    <property type="match status" value="1"/>
</dbReference>
<keyword evidence="4" id="KW-0326">Glycosidase</keyword>
<dbReference type="Gene3D" id="2.70.98.60">
    <property type="entry name" value="alpha-galactosidase from lactobacil brevis"/>
    <property type="match status" value="1"/>
</dbReference>
<keyword evidence="3" id="KW-0378">Hydrolase</keyword>
<dbReference type="PANTHER" id="PTHR43053">
    <property type="entry name" value="GLYCOSIDASE FAMILY 31"/>
    <property type="match status" value="1"/>
</dbReference>
<comment type="caution">
    <text evidence="5">The sequence shown here is derived from an EMBL/GenBank/DDBJ whole genome shotgun (WGS) entry which is preliminary data.</text>
</comment>
<dbReference type="GO" id="GO:0016052">
    <property type="term" value="P:carbohydrate catabolic process"/>
    <property type="evidence" value="ECO:0007669"/>
    <property type="project" value="InterPro"/>
</dbReference>
<dbReference type="EMBL" id="PDLM01000012">
    <property type="protein sequence ID" value="RDW65140.1"/>
    <property type="molecule type" value="Genomic_DNA"/>
</dbReference>
<organism evidence="5 6">
    <name type="scientific">Coleophoma cylindrospora</name>
    <dbReference type="NCBI Taxonomy" id="1849047"/>
    <lineage>
        <taxon>Eukaryota</taxon>
        <taxon>Fungi</taxon>
        <taxon>Dikarya</taxon>
        <taxon>Ascomycota</taxon>
        <taxon>Pezizomycotina</taxon>
        <taxon>Leotiomycetes</taxon>
        <taxon>Helotiales</taxon>
        <taxon>Dermateaceae</taxon>
        <taxon>Coleophoma</taxon>
    </lineage>
</organism>
<dbReference type="OrthoDB" id="5795902at2759"/>
<gene>
    <name evidence="5" type="ORF">BP6252_10791</name>
</gene>
<sequence length="714" mass="80503">MQLGNGVNGGVKRFRWNKEGVQIDFVIDEKKQIWIYDIGPSTAQTTNDPSDLPPNLDQALPLTQIRLAGEGSVLGTSHRVVYSALSHRLLYDSHRERKESPDLHVLEITTKDPLTGLEVRSQFSIYTGIPVLRCTAIVTNKGTAGVYLQTFSSLSIGGLNRKQPEWWKDYRIVIPHSNLFREAQWRRFTLPELGMDYCGASDFNLPGTRASVILSNQGTFSTEGHLPMGALEKADGSECWMWQIEHSGAWRWEFGNILESLYIVAGGPTDNEQWTKYLAPDESFTSVPVGLAVMAGNCEDAFAPMTQYRRRIRRKHADNENLPVIFNDYMNCLMGDPTEEKVEKLIEPARQVGSEYFVIDAGWYAEDPDWWETVGAWEPSKIRFPNGLKTLLDKIRAAGMVPGLWLEPEVIGVKSPLLGQFPNEAYFQRYGVRVSEQGRHQLDFRHPVVRSRLDAVVDRLVLEYGVGYFKLDYNIDVTQGTDVDAASPGDGMLEHRRAYMSWINGLYDRFPDLVLESCSSGAQRLDYHMLATHSIQSTSDQQDSILYAAISAAVPTALTPEQSASWAYPQPDWSDDLISFTMVNSLLGRAYLSGRVDLMSASQLELIKDGLTVYKQIRQDIKNSVPFWPNGLHEWHQEWVSLGLRSKNQRYLGIWRRGGDESCCFPIKDLVGKDVKVECLYPKKAAGSLSWDKTKGVLSVSLKDTPCARLLRLS</sequence>
<keyword evidence="6" id="KW-1185">Reference proteome</keyword>
<evidence type="ECO:0000256" key="1">
    <source>
        <dbReference type="ARBA" id="ARBA00001255"/>
    </source>
</evidence>
<dbReference type="GO" id="GO:0004557">
    <property type="term" value="F:alpha-galactosidase activity"/>
    <property type="evidence" value="ECO:0007669"/>
    <property type="project" value="UniProtKB-EC"/>
</dbReference>
<dbReference type="AlphaFoldDB" id="A0A3D8QU06"/>
<reference evidence="5 6" key="1">
    <citation type="journal article" date="2018" name="IMA Fungus">
        <title>IMA Genome-F 9: Draft genome sequence of Annulohypoxylon stygium, Aspergillus mulundensis, Berkeleyomyces basicola (syn. Thielaviopsis basicola), Ceratocystis smalleyi, two Cercospora beticola strains, Coleophoma cylindrospora, Fusarium fracticaudum, Phialophora cf. hyalina, and Morchella septimelata.</title>
        <authorList>
            <person name="Wingfield B.D."/>
            <person name="Bills G.F."/>
            <person name="Dong Y."/>
            <person name="Huang W."/>
            <person name="Nel W.J."/>
            <person name="Swalarsk-Parry B.S."/>
            <person name="Vaghefi N."/>
            <person name="Wilken P.M."/>
            <person name="An Z."/>
            <person name="de Beer Z.W."/>
            <person name="De Vos L."/>
            <person name="Chen L."/>
            <person name="Duong T.A."/>
            <person name="Gao Y."/>
            <person name="Hammerbacher A."/>
            <person name="Kikkert J.R."/>
            <person name="Li Y."/>
            <person name="Li H."/>
            <person name="Li K."/>
            <person name="Li Q."/>
            <person name="Liu X."/>
            <person name="Ma X."/>
            <person name="Naidoo K."/>
            <person name="Pethybridge S.J."/>
            <person name="Sun J."/>
            <person name="Steenkamp E.T."/>
            <person name="van der Nest M.A."/>
            <person name="van Wyk S."/>
            <person name="Wingfield M.J."/>
            <person name="Xiong C."/>
            <person name="Yue Q."/>
            <person name="Zhang X."/>
        </authorList>
    </citation>
    <scope>NUCLEOTIDE SEQUENCE [LARGE SCALE GENOMIC DNA]</scope>
    <source>
        <strain evidence="5 6">BP6252</strain>
    </source>
</reference>
<evidence type="ECO:0000256" key="4">
    <source>
        <dbReference type="ARBA" id="ARBA00023295"/>
    </source>
</evidence>
<comment type="catalytic activity">
    <reaction evidence="1">
        <text>Hydrolysis of terminal, non-reducing alpha-D-galactose residues in alpha-D-galactosides, including galactose oligosaccharides, galactomannans and galactolipids.</text>
        <dbReference type="EC" id="3.2.1.22"/>
    </reaction>
</comment>